<protein>
    <submittedName>
        <fullName evidence="2">Uncharacterized protein</fullName>
    </submittedName>
</protein>
<reference evidence="2" key="1">
    <citation type="journal article" date="2022" name="Front. Genet.">
        <title>Chromosome-Scale Assembly of the Dendrobium nobile Genome Provides Insights Into the Molecular Mechanism of the Biosynthesis of the Medicinal Active Ingredient of Dendrobium.</title>
        <authorList>
            <person name="Xu Q."/>
            <person name="Niu S.-C."/>
            <person name="Li K.-L."/>
            <person name="Zheng P.-J."/>
            <person name="Zhang X.-J."/>
            <person name="Jia Y."/>
            <person name="Liu Y."/>
            <person name="Niu Y.-X."/>
            <person name="Yu L.-H."/>
            <person name="Chen D.-F."/>
            <person name="Zhang G.-Q."/>
        </authorList>
    </citation>
    <scope>NUCLEOTIDE SEQUENCE</scope>
    <source>
        <tissue evidence="2">Leaf</tissue>
    </source>
</reference>
<proteinExistence type="predicted"/>
<comment type="caution">
    <text evidence="2">The sequence shown here is derived from an EMBL/GenBank/DDBJ whole genome shotgun (WGS) entry which is preliminary data.</text>
</comment>
<dbReference type="OrthoDB" id="10579134at2759"/>
<name>A0A8T3AE55_DENNO</name>
<evidence type="ECO:0000313" key="2">
    <source>
        <dbReference type="EMBL" id="KAI0494361.1"/>
    </source>
</evidence>
<keyword evidence="3" id="KW-1185">Reference proteome</keyword>
<feature type="region of interest" description="Disordered" evidence="1">
    <location>
        <begin position="1"/>
        <end position="30"/>
    </location>
</feature>
<dbReference type="Proteomes" id="UP000829196">
    <property type="component" value="Unassembled WGS sequence"/>
</dbReference>
<organism evidence="2 3">
    <name type="scientific">Dendrobium nobile</name>
    <name type="common">Orchid</name>
    <dbReference type="NCBI Taxonomy" id="94219"/>
    <lineage>
        <taxon>Eukaryota</taxon>
        <taxon>Viridiplantae</taxon>
        <taxon>Streptophyta</taxon>
        <taxon>Embryophyta</taxon>
        <taxon>Tracheophyta</taxon>
        <taxon>Spermatophyta</taxon>
        <taxon>Magnoliopsida</taxon>
        <taxon>Liliopsida</taxon>
        <taxon>Asparagales</taxon>
        <taxon>Orchidaceae</taxon>
        <taxon>Epidendroideae</taxon>
        <taxon>Malaxideae</taxon>
        <taxon>Dendrobiinae</taxon>
        <taxon>Dendrobium</taxon>
    </lineage>
</organism>
<dbReference type="EMBL" id="JAGYWB010000017">
    <property type="protein sequence ID" value="KAI0494361.1"/>
    <property type="molecule type" value="Genomic_DNA"/>
</dbReference>
<feature type="compositionally biased region" description="Basic and acidic residues" evidence="1">
    <location>
        <begin position="15"/>
        <end position="30"/>
    </location>
</feature>
<dbReference type="AlphaFoldDB" id="A0A8T3AE55"/>
<evidence type="ECO:0000313" key="3">
    <source>
        <dbReference type="Proteomes" id="UP000829196"/>
    </source>
</evidence>
<accession>A0A8T3AE55</accession>
<sequence>MKLFHKNMFNSSPKENVKNIKDEKAKKQLPHELHEDIKPKKMTNEKLKMMVPYFPSQSRPLFL</sequence>
<gene>
    <name evidence="2" type="ORF">KFK09_024495</name>
</gene>
<evidence type="ECO:0000256" key="1">
    <source>
        <dbReference type="SAM" id="MobiDB-lite"/>
    </source>
</evidence>